<name>K1XZH4_MARBU</name>
<dbReference type="AlphaFoldDB" id="K1XZH4"/>
<dbReference type="Proteomes" id="UP000006753">
    <property type="component" value="Unassembled WGS sequence"/>
</dbReference>
<dbReference type="GO" id="GO:0033255">
    <property type="term" value="C:SAS acetyltransferase complex"/>
    <property type="evidence" value="ECO:0007669"/>
    <property type="project" value="InterPro"/>
</dbReference>
<feature type="compositionally biased region" description="Low complexity" evidence="1">
    <location>
        <begin position="92"/>
        <end position="113"/>
    </location>
</feature>
<evidence type="ECO:0000313" key="3">
    <source>
        <dbReference type="EMBL" id="EKD18204.1"/>
    </source>
</evidence>
<proteinExistence type="predicted"/>
<dbReference type="PANTHER" id="PTHR38422:SF1">
    <property type="entry name" value="SOMETHING ABOUT SILENCING PROTEIN 4"/>
    <property type="match status" value="1"/>
</dbReference>
<evidence type="ECO:0000313" key="4">
    <source>
        <dbReference type="Proteomes" id="UP000006753"/>
    </source>
</evidence>
<dbReference type="InParanoid" id="K1XZH4"/>
<feature type="compositionally biased region" description="Low complexity" evidence="1">
    <location>
        <begin position="131"/>
        <end position="144"/>
    </location>
</feature>
<dbReference type="PANTHER" id="PTHR38422">
    <property type="entry name" value="SOMETHING ABOUT SILENCING PROTEIN 4"/>
    <property type="match status" value="1"/>
</dbReference>
<feature type="region of interest" description="Disordered" evidence="1">
    <location>
        <begin position="1"/>
        <end position="196"/>
    </location>
</feature>
<keyword evidence="4" id="KW-1185">Reference proteome</keyword>
<evidence type="ECO:0000259" key="2">
    <source>
        <dbReference type="Pfam" id="PF15460"/>
    </source>
</evidence>
<organism evidence="3 4">
    <name type="scientific">Marssonina brunnea f. sp. multigermtubi (strain MB_m1)</name>
    <name type="common">Marssonina leaf spot fungus</name>
    <dbReference type="NCBI Taxonomy" id="1072389"/>
    <lineage>
        <taxon>Eukaryota</taxon>
        <taxon>Fungi</taxon>
        <taxon>Dikarya</taxon>
        <taxon>Ascomycota</taxon>
        <taxon>Pezizomycotina</taxon>
        <taxon>Leotiomycetes</taxon>
        <taxon>Helotiales</taxon>
        <taxon>Drepanopezizaceae</taxon>
        <taxon>Drepanopeziza</taxon>
    </lineage>
</organism>
<feature type="compositionally biased region" description="Basic and acidic residues" evidence="1">
    <location>
        <begin position="392"/>
        <end position="403"/>
    </location>
</feature>
<feature type="compositionally biased region" description="Basic and acidic residues" evidence="1">
    <location>
        <begin position="180"/>
        <end position="196"/>
    </location>
</feature>
<sequence length="527" mass="59481">MASHLTRSRNRGEGLTTRSSAKINMVASPRLQPQQQSKSNIGRKKKRPRDPTENDDEDPSISIAKKKARIAIEIISQPLAKPQPKIRPLIVSSSSSSSSSSGTADEPPAQQPAAPSPSSPSPSSPPKQKETVTAAAATQTEAAAPPAPPPPKPKPKNHHEKAVNGIRHELDRLQPNAADLKAKDEKRKLRSQESTRFKSELSAYFPEYDEVIGNEPKEEHILDLDTPIIIYDSAKSSKHLPLRRQNEYSLKEFPDSLFTSLHAAQRVDFSWLDKNYKEDGGEDPLHDAYFESMHRRPERQEKTIRNTDKCRAQHEKDQVIRILESLQGHDWLKLMGVSGVTESKKKEYEPARDYFIKGCETILEKFRIWREEEKRLKLEKEAAMAEAEEAAAEEKKEEAKQEDGTMSDGDPPDYSDIDASAARQLHEEAVARSAPVVRHSERRAKVELIPQGVGEVDREFKSFYKNPHLREAAMGKHRRSGRSAIAWGAAIPEFPEADFVLPEQYRDEETLKAAARRKRRDKRVNKS</sequence>
<dbReference type="OMA" id="PEAIDSC"/>
<protein>
    <recommendedName>
        <fullName evidence="2">Something about silencing protein 4 domain-containing protein</fullName>
    </recommendedName>
</protein>
<dbReference type="OrthoDB" id="1938992at2759"/>
<feature type="compositionally biased region" description="Basic and acidic residues" evidence="1">
    <location>
        <begin position="160"/>
        <end position="172"/>
    </location>
</feature>
<feature type="compositionally biased region" description="Polar residues" evidence="1">
    <location>
        <begin position="31"/>
        <end position="40"/>
    </location>
</feature>
<feature type="domain" description="Something about silencing protein 4" evidence="2">
    <location>
        <begin position="283"/>
        <end position="378"/>
    </location>
</feature>
<dbReference type="GO" id="GO:0004402">
    <property type="term" value="F:histone acetyltransferase activity"/>
    <property type="evidence" value="ECO:0007669"/>
    <property type="project" value="TreeGrafter"/>
</dbReference>
<dbReference type="HOGENOM" id="CLU_011914_1_1_1"/>
<reference evidence="3 4" key="1">
    <citation type="journal article" date="2012" name="BMC Genomics">
        <title>Sequencing the genome of Marssonina brunnea reveals fungus-poplar co-evolution.</title>
        <authorList>
            <person name="Zhu S."/>
            <person name="Cao Y.-Z."/>
            <person name="Jiang C."/>
            <person name="Tan B.-Y."/>
            <person name="Wang Z."/>
            <person name="Feng S."/>
            <person name="Zhang L."/>
            <person name="Su X.-H."/>
            <person name="Brejova B."/>
            <person name="Vinar T."/>
            <person name="Xu M."/>
            <person name="Wang M.-X."/>
            <person name="Zhang S.-G."/>
            <person name="Huang M.-R."/>
            <person name="Wu R."/>
            <person name="Zhou Y."/>
        </authorList>
    </citation>
    <scope>NUCLEOTIDE SEQUENCE [LARGE SCALE GENOMIC DNA]</scope>
    <source>
        <strain evidence="3 4">MB_m1</strain>
    </source>
</reference>
<evidence type="ECO:0000256" key="1">
    <source>
        <dbReference type="SAM" id="MobiDB-lite"/>
    </source>
</evidence>
<gene>
    <name evidence="3" type="ORF">MBM_03976</name>
</gene>
<accession>K1XZH4</accession>
<dbReference type="Pfam" id="PF15460">
    <property type="entry name" value="SAS4"/>
    <property type="match status" value="1"/>
</dbReference>
<dbReference type="GeneID" id="18759911"/>
<dbReference type="EMBL" id="JH921434">
    <property type="protein sequence ID" value="EKD18204.1"/>
    <property type="molecule type" value="Genomic_DNA"/>
</dbReference>
<dbReference type="InterPro" id="IPR029184">
    <property type="entry name" value="Sas4_dom"/>
</dbReference>
<dbReference type="eggNOG" id="ENOG502RYFU">
    <property type="taxonomic scope" value="Eukaryota"/>
</dbReference>
<dbReference type="KEGG" id="mbe:MBM_03976"/>
<dbReference type="InterPro" id="IPR038988">
    <property type="entry name" value="Sas4"/>
</dbReference>
<feature type="compositionally biased region" description="Pro residues" evidence="1">
    <location>
        <begin position="114"/>
        <end position="125"/>
    </location>
</feature>
<feature type="region of interest" description="Disordered" evidence="1">
    <location>
        <begin position="385"/>
        <end position="413"/>
    </location>
</feature>